<comment type="caution">
    <text evidence="1">The sequence shown here is derived from an EMBL/GenBank/DDBJ whole genome shotgun (WGS) entry which is preliminary data.</text>
</comment>
<dbReference type="SMART" id="SM00855">
    <property type="entry name" value="PGAM"/>
    <property type="match status" value="1"/>
</dbReference>
<dbReference type="Gene3D" id="3.40.50.1240">
    <property type="entry name" value="Phosphoglycerate mutase-like"/>
    <property type="match status" value="1"/>
</dbReference>
<dbReference type="EMBL" id="BAAATZ010000034">
    <property type="protein sequence ID" value="GAA2737063.1"/>
    <property type="molecule type" value="Genomic_DNA"/>
</dbReference>
<accession>A0ABN3UQF7</accession>
<dbReference type="InterPro" id="IPR013078">
    <property type="entry name" value="His_Pase_superF_clade-1"/>
</dbReference>
<dbReference type="PANTHER" id="PTHR48100:SF1">
    <property type="entry name" value="HISTIDINE PHOSPHATASE FAMILY PROTEIN-RELATED"/>
    <property type="match status" value="1"/>
</dbReference>
<sequence length="209" mass="24116">MELILIRHAESTGNAARRAALRSGAEVIDVPERDPDVPLSAYGREQALRLGRFLAEREPPDLIISSPYLRSLETVRLATGREDIRLDERLRDRDMGAFYRLTPRGIRQRFPEEWRRKQELGKFYFRPPGGESWSDIALRLRSFLRDLPAEGRVLVSAHDAVIFVFAYLLDGLTEAELMELERTSVANCSVSHWRDGERLVFNEISHLER</sequence>
<dbReference type="SUPFAM" id="SSF53254">
    <property type="entry name" value="Phosphoglycerate mutase-like"/>
    <property type="match status" value="1"/>
</dbReference>
<gene>
    <name evidence="1" type="ORF">GCM10010439_65690</name>
</gene>
<dbReference type="PANTHER" id="PTHR48100">
    <property type="entry name" value="BROAD-SPECIFICITY PHOSPHATASE YOR283W-RELATED"/>
    <property type="match status" value="1"/>
</dbReference>
<reference evidence="1 2" key="1">
    <citation type="journal article" date="2019" name="Int. J. Syst. Evol. Microbiol.">
        <title>The Global Catalogue of Microorganisms (GCM) 10K type strain sequencing project: providing services to taxonomists for standard genome sequencing and annotation.</title>
        <authorList>
            <consortium name="The Broad Institute Genomics Platform"/>
            <consortium name="The Broad Institute Genome Sequencing Center for Infectious Disease"/>
            <person name="Wu L."/>
            <person name="Ma J."/>
        </authorList>
    </citation>
    <scope>NUCLEOTIDE SEQUENCE [LARGE SCALE GENOMIC DNA]</scope>
    <source>
        <strain evidence="1 2">JCM 8201</strain>
    </source>
</reference>
<proteinExistence type="predicted"/>
<name>A0ABN3UQF7_9ACTN</name>
<dbReference type="CDD" id="cd07067">
    <property type="entry name" value="HP_PGM_like"/>
    <property type="match status" value="1"/>
</dbReference>
<evidence type="ECO:0000313" key="1">
    <source>
        <dbReference type="EMBL" id="GAA2737063.1"/>
    </source>
</evidence>
<evidence type="ECO:0000313" key="2">
    <source>
        <dbReference type="Proteomes" id="UP001501842"/>
    </source>
</evidence>
<dbReference type="InterPro" id="IPR029033">
    <property type="entry name" value="His_PPase_superfam"/>
</dbReference>
<dbReference type="Pfam" id="PF00300">
    <property type="entry name" value="His_Phos_1"/>
    <property type="match status" value="1"/>
</dbReference>
<dbReference type="Proteomes" id="UP001501842">
    <property type="component" value="Unassembled WGS sequence"/>
</dbReference>
<organism evidence="1 2">
    <name type="scientific">Actinocorallia aurantiaca</name>
    <dbReference type="NCBI Taxonomy" id="46204"/>
    <lineage>
        <taxon>Bacteria</taxon>
        <taxon>Bacillati</taxon>
        <taxon>Actinomycetota</taxon>
        <taxon>Actinomycetes</taxon>
        <taxon>Streptosporangiales</taxon>
        <taxon>Thermomonosporaceae</taxon>
        <taxon>Actinocorallia</taxon>
    </lineage>
</organism>
<dbReference type="InterPro" id="IPR050275">
    <property type="entry name" value="PGM_Phosphatase"/>
</dbReference>
<dbReference type="RefSeq" id="WP_344456619.1">
    <property type="nucleotide sequence ID" value="NZ_BAAATZ010000034.1"/>
</dbReference>
<keyword evidence="2" id="KW-1185">Reference proteome</keyword>
<protein>
    <submittedName>
        <fullName evidence="1">Histidine phosphatase family protein</fullName>
    </submittedName>
</protein>